<keyword evidence="1" id="KW-1133">Transmembrane helix</keyword>
<organism evidence="2 3">
    <name type="scientific">Alkalibacillus salilacus</name>
    <dbReference type="NCBI Taxonomy" id="284582"/>
    <lineage>
        <taxon>Bacteria</taxon>
        <taxon>Bacillati</taxon>
        <taxon>Bacillota</taxon>
        <taxon>Bacilli</taxon>
        <taxon>Bacillales</taxon>
        <taxon>Bacillaceae</taxon>
        <taxon>Alkalibacillus</taxon>
    </lineage>
</organism>
<feature type="transmembrane region" description="Helical" evidence="1">
    <location>
        <begin position="6"/>
        <end position="25"/>
    </location>
</feature>
<dbReference type="Proteomes" id="UP001224359">
    <property type="component" value="Unassembled WGS sequence"/>
</dbReference>
<keyword evidence="3" id="KW-1185">Reference proteome</keyword>
<evidence type="ECO:0000313" key="3">
    <source>
        <dbReference type="Proteomes" id="UP001224359"/>
    </source>
</evidence>
<feature type="transmembrane region" description="Helical" evidence="1">
    <location>
        <begin position="34"/>
        <end position="52"/>
    </location>
</feature>
<proteinExistence type="predicted"/>
<protein>
    <submittedName>
        <fullName evidence="2">Prepilin signal peptidase PulO-like enzyme (Type II secretory pathway)</fullName>
    </submittedName>
</protein>
<keyword evidence="1" id="KW-0812">Transmembrane</keyword>
<evidence type="ECO:0000256" key="1">
    <source>
        <dbReference type="SAM" id="Phobius"/>
    </source>
</evidence>
<dbReference type="InterPro" id="IPR032111">
    <property type="entry name" value="Clostridium_phage_holin"/>
</dbReference>
<gene>
    <name evidence="2" type="ORF">J2S77_000748</name>
</gene>
<name>A0ABT9VCY6_9BACI</name>
<dbReference type="EMBL" id="JAUSTQ010000002">
    <property type="protein sequence ID" value="MDQ0158792.1"/>
    <property type="molecule type" value="Genomic_DNA"/>
</dbReference>
<dbReference type="Pfam" id="PF16079">
    <property type="entry name" value="Phage_holin_5_2"/>
    <property type="match status" value="1"/>
</dbReference>
<accession>A0ABT9VCY6</accession>
<keyword evidence="1" id="KW-0472">Membrane</keyword>
<reference evidence="2 3" key="1">
    <citation type="submission" date="2023-07" db="EMBL/GenBank/DDBJ databases">
        <title>Genomic Encyclopedia of Type Strains, Phase IV (KMG-IV): sequencing the most valuable type-strain genomes for metagenomic binning, comparative biology and taxonomic classification.</title>
        <authorList>
            <person name="Goeker M."/>
        </authorList>
    </citation>
    <scope>NUCLEOTIDE SEQUENCE [LARGE SCALE GENOMIC DNA]</scope>
    <source>
        <strain evidence="2 3">DSM 16460</strain>
    </source>
</reference>
<sequence length="82" mass="8942">MEIMDYIVEEALVLIPVLVISGMILKRTKHLEDRYIPTALLGVSIGLAVFLVEPVINAIIQGILVTGAAVLGNQMVKQLKDE</sequence>
<comment type="caution">
    <text evidence="2">The sequence shown here is derived from an EMBL/GenBank/DDBJ whole genome shotgun (WGS) entry which is preliminary data.</text>
</comment>
<evidence type="ECO:0000313" key="2">
    <source>
        <dbReference type="EMBL" id="MDQ0158792.1"/>
    </source>
</evidence>
<dbReference type="RefSeq" id="WP_306974759.1">
    <property type="nucleotide sequence ID" value="NZ_JAUSTQ010000002.1"/>
</dbReference>